<dbReference type="RefSeq" id="WP_101642997.1">
    <property type="nucleotide sequence ID" value="NZ_PGUY01000041.1"/>
</dbReference>
<dbReference type="PANTHER" id="PTHR31891:SF1">
    <property type="entry name" value="FORMAMIDASE C869.04-RELATED"/>
    <property type="match status" value="1"/>
</dbReference>
<dbReference type="Gene3D" id="2.60.120.580">
    <property type="entry name" value="Acetamidase/Formamidase-like domains"/>
    <property type="match status" value="2"/>
</dbReference>
<dbReference type="GO" id="GO:0016811">
    <property type="term" value="F:hydrolase activity, acting on carbon-nitrogen (but not peptide) bonds, in linear amides"/>
    <property type="evidence" value="ECO:0007669"/>
    <property type="project" value="InterPro"/>
</dbReference>
<name>A0A2N5M4X5_9BACI</name>
<comment type="caution">
    <text evidence="1">The sequence shown here is derived from an EMBL/GenBank/DDBJ whole genome shotgun (WGS) entry which is preliminary data.</text>
</comment>
<dbReference type="EMBL" id="PGUY01000041">
    <property type="protein sequence ID" value="PLT29414.1"/>
    <property type="molecule type" value="Genomic_DNA"/>
</dbReference>
<dbReference type="AlphaFoldDB" id="A0A2N5M4X5"/>
<gene>
    <name evidence="1" type="ORF">CUU66_13395</name>
</gene>
<proteinExistence type="predicted"/>
<evidence type="ECO:0000313" key="2">
    <source>
        <dbReference type="Proteomes" id="UP000234748"/>
    </source>
</evidence>
<sequence length="300" mass="32782">MHYIKREESIFQFSKNNKPILNIKSGESVQFQTYDCFSNQITKESDLVTAIDFSKVNPATGPVYVEGAEPGDILRVEINDITVREWGVISTLPEMGTLIHRAETATKIVPVENSSIAHFNDRIHFPVNPMIGVIGVAPAGEDVPTGHPGDHGGNIDNHVITKGSIVYLPVNVPGALFALGDVHASMGDGEIGGTGIEISGEVKKTISVIKGKTIPRPMVETAESWYTVASDHDLQTAIRVASEDMQDIISEHWDLSNTDAYLLMSVAGDVQMCQCCKPSPVEVVTRFRIPKIENMPRFID</sequence>
<dbReference type="PANTHER" id="PTHR31891">
    <property type="entry name" value="FORMAMIDASE C869.04-RELATED"/>
    <property type="match status" value="1"/>
</dbReference>
<dbReference type="Gene3D" id="3.10.28.20">
    <property type="entry name" value="Acetamidase/Formamidase-like domains"/>
    <property type="match status" value="1"/>
</dbReference>
<keyword evidence="2" id="KW-1185">Reference proteome</keyword>
<accession>A0A2N5M4X5</accession>
<dbReference type="OrthoDB" id="9811740at2"/>
<organism evidence="1 2">
    <name type="scientific">Peribacillus deserti</name>
    <dbReference type="NCBI Taxonomy" id="673318"/>
    <lineage>
        <taxon>Bacteria</taxon>
        <taxon>Bacillati</taxon>
        <taxon>Bacillota</taxon>
        <taxon>Bacilli</taxon>
        <taxon>Bacillales</taxon>
        <taxon>Bacillaceae</taxon>
        <taxon>Peribacillus</taxon>
    </lineage>
</organism>
<evidence type="ECO:0000313" key="1">
    <source>
        <dbReference type="EMBL" id="PLT29414.1"/>
    </source>
</evidence>
<dbReference type="SUPFAM" id="SSF141130">
    <property type="entry name" value="Acetamidase/Formamidase-like"/>
    <property type="match status" value="1"/>
</dbReference>
<dbReference type="Proteomes" id="UP000234748">
    <property type="component" value="Unassembled WGS sequence"/>
</dbReference>
<reference evidence="1 2" key="1">
    <citation type="submission" date="2017-11" db="EMBL/GenBank/DDBJ databases">
        <title>Comparitive Functional Genomics of Dry Heat Resistant strains isolated from the Viking Spacecraft.</title>
        <authorList>
            <person name="Seuylemezian A."/>
            <person name="Cooper K."/>
            <person name="Vaishampayan P."/>
        </authorList>
    </citation>
    <scope>NUCLEOTIDE SEQUENCE [LARGE SCALE GENOMIC DNA]</scope>
    <source>
        <strain evidence="1 2">V1-29</strain>
    </source>
</reference>
<protein>
    <submittedName>
        <fullName evidence="1">Acetamidase</fullName>
    </submittedName>
</protein>
<dbReference type="InterPro" id="IPR004304">
    <property type="entry name" value="FmdA_AmdA"/>
</dbReference>
<dbReference type="Pfam" id="PF03069">
    <property type="entry name" value="FmdA_AmdA"/>
    <property type="match status" value="2"/>
</dbReference>